<evidence type="ECO:0000313" key="1">
    <source>
        <dbReference type="EMBL" id="QJA72653.1"/>
    </source>
</evidence>
<gene>
    <name evidence="1" type="ORF">MM415A02659_0010</name>
    <name evidence="2" type="ORF">MM415B02229_0008</name>
</gene>
<dbReference type="AlphaFoldDB" id="A0A6M3KU17"/>
<organism evidence="2">
    <name type="scientific">viral metagenome</name>
    <dbReference type="NCBI Taxonomy" id="1070528"/>
    <lineage>
        <taxon>unclassified sequences</taxon>
        <taxon>metagenomes</taxon>
        <taxon>organismal metagenomes</taxon>
    </lineage>
</organism>
<name>A0A6M3KU17_9ZZZZ</name>
<accession>A0A6M3KU17</accession>
<dbReference type="EMBL" id="MT142570">
    <property type="protein sequence ID" value="QJA85370.1"/>
    <property type="molecule type" value="Genomic_DNA"/>
</dbReference>
<dbReference type="EMBL" id="MT141968">
    <property type="protein sequence ID" value="QJA72653.1"/>
    <property type="molecule type" value="Genomic_DNA"/>
</dbReference>
<reference evidence="2" key="1">
    <citation type="submission" date="2020-03" db="EMBL/GenBank/DDBJ databases">
        <title>The deep terrestrial virosphere.</title>
        <authorList>
            <person name="Holmfeldt K."/>
            <person name="Nilsson E."/>
            <person name="Simone D."/>
            <person name="Lopez-Fernandez M."/>
            <person name="Wu X."/>
            <person name="de Brujin I."/>
            <person name="Lundin D."/>
            <person name="Andersson A."/>
            <person name="Bertilsson S."/>
            <person name="Dopson M."/>
        </authorList>
    </citation>
    <scope>NUCLEOTIDE SEQUENCE</scope>
    <source>
        <strain evidence="1">MM415A02659</strain>
        <strain evidence="2">MM415B02229</strain>
    </source>
</reference>
<proteinExistence type="predicted"/>
<evidence type="ECO:0000313" key="2">
    <source>
        <dbReference type="EMBL" id="QJA85370.1"/>
    </source>
</evidence>
<protein>
    <submittedName>
        <fullName evidence="2">Uncharacterized protein</fullName>
    </submittedName>
</protein>
<sequence>MPAGASYRRGGTTMKTDSQEYKDLMEKWSEEAWEEELERDASEYYEREAK</sequence>